<sequence>MRYFNYLTEEERKALFFIEPAHFRRNDDKEFISHALGATLYMPANKEKIAEDIILKKNKGLISVVLCLEDAISDCEADNAEHQLAVHLRELYSAVRHGKIQDDDLPFIFIRVRHPEQILKVTALAGDARSVLAGFVFPKFSYHNGRDYFEVLKKISYVSDKQFYGMPILETPDIIHWETRKASLSSVTEILDEYYEWVLNVRIGATDLSSIFGIRRGYDVTVYDIQVIRDCMTDIINNFCRTDRQYVVSGPVWEYFLSGDRVLKPMLRITPFQERYGEAGREIRSKLLNQYLDGLIYETLLDKANGLVGKTVIHPSHIIPVQSMYVVNHEEYTDACSILDNDGKAGVMKSIFNNKMNEIKPHKNWAKKILIRSGIYGVFNSSYEFINLLR</sequence>
<dbReference type="PANTHER" id="PTHR32308:SF10">
    <property type="entry name" value="CITRATE LYASE SUBUNIT BETA"/>
    <property type="match status" value="1"/>
</dbReference>
<organism evidence="5 6">
    <name type="scientific">Desulfonema magnum</name>
    <dbReference type="NCBI Taxonomy" id="45655"/>
    <lineage>
        <taxon>Bacteria</taxon>
        <taxon>Pseudomonadati</taxon>
        <taxon>Thermodesulfobacteriota</taxon>
        <taxon>Desulfobacteria</taxon>
        <taxon>Desulfobacterales</taxon>
        <taxon>Desulfococcaceae</taxon>
        <taxon>Desulfonema</taxon>
    </lineage>
</organism>
<dbReference type="PANTHER" id="PTHR32308">
    <property type="entry name" value="LYASE BETA SUBUNIT, PUTATIVE (AFU_ORTHOLOGUE AFUA_4G13030)-RELATED"/>
    <property type="match status" value="1"/>
</dbReference>
<dbReference type="InterPro" id="IPR011206">
    <property type="entry name" value="Citrate_lyase_beta/mcl1/mcl2"/>
</dbReference>
<dbReference type="GO" id="GO:0006107">
    <property type="term" value="P:oxaloacetate metabolic process"/>
    <property type="evidence" value="ECO:0007669"/>
    <property type="project" value="TreeGrafter"/>
</dbReference>
<dbReference type="KEGG" id="dmm:dnm_012810"/>
<keyword evidence="5" id="KW-0456">Lyase</keyword>
<evidence type="ECO:0000256" key="4">
    <source>
        <dbReference type="PIRSR" id="PIRSR015582-2"/>
    </source>
</evidence>
<dbReference type="InterPro" id="IPR039480">
    <property type="entry name" value="C-C_Bond_Lyase-like"/>
</dbReference>
<feature type="binding site" evidence="4">
    <location>
        <position position="207"/>
    </location>
    <ligand>
        <name>Mg(2+)</name>
        <dbReference type="ChEBI" id="CHEBI:18420"/>
    </ligand>
</feature>
<dbReference type="InterPro" id="IPR015813">
    <property type="entry name" value="Pyrv/PenolPyrv_kinase-like_dom"/>
</dbReference>
<dbReference type="PIRSF" id="PIRSF015582">
    <property type="entry name" value="Cit_lyase_B"/>
    <property type="match status" value="1"/>
</dbReference>
<dbReference type="GO" id="GO:0000287">
    <property type="term" value="F:magnesium ion binding"/>
    <property type="evidence" value="ECO:0007669"/>
    <property type="project" value="TreeGrafter"/>
</dbReference>
<dbReference type="GO" id="GO:0016829">
    <property type="term" value="F:lyase activity"/>
    <property type="evidence" value="ECO:0007669"/>
    <property type="project" value="UniProtKB-KW"/>
</dbReference>
<dbReference type="Pfam" id="PF15617">
    <property type="entry name" value="C-C_Bond_Lyase"/>
    <property type="match status" value="1"/>
</dbReference>
<accession>A0A975BH18</accession>
<dbReference type="RefSeq" id="WP_207681400.1">
    <property type="nucleotide sequence ID" value="NZ_CP061800.1"/>
</dbReference>
<dbReference type="SUPFAM" id="SSF51621">
    <property type="entry name" value="Phosphoenolpyruvate/pyruvate domain"/>
    <property type="match status" value="1"/>
</dbReference>
<keyword evidence="3 4" id="KW-0460">Magnesium</keyword>
<evidence type="ECO:0000256" key="3">
    <source>
        <dbReference type="ARBA" id="ARBA00022842"/>
    </source>
</evidence>
<protein>
    <submittedName>
        <fullName evidence="5">C-C bond lyase-like domain-containing protein</fullName>
    </submittedName>
</protein>
<name>A0A975BH18_9BACT</name>
<gene>
    <name evidence="5" type="ORF">dnm_012810</name>
</gene>
<proteinExistence type="predicted"/>
<feature type="binding site" evidence="4">
    <location>
        <position position="178"/>
    </location>
    <ligand>
        <name>Mg(2+)</name>
        <dbReference type="ChEBI" id="CHEBI:18420"/>
    </ligand>
</feature>
<dbReference type="Proteomes" id="UP000663722">
    <property type="component" value="Chromosome"/>
</dbReference>
<evidence type="ECO:0000313" key="6">
    <source>
        <dbReference type="Proteomes" id="UP000663722"/>
    </source>
</evidence>
<reference evidence="5" key="1">
    <citation type="journal article" date="2021" name="Microb. Physiol.">
        <title>Proteogenomic Insights into the Physiology of Marine, Sulfate-Reducing, Filamentous Desulfonema limicola and Desulfonema magnum.</title>
        <authorList>
            <person name="Schnaars V."/>
            <person name="Wohlbrand L."/>
            <person name="Scheve S."/>
            <person name="Hinrichs C."/>
            <person name="Reinhardt R."/>
            <person name="Rabus R."/>
        </authorList>
    </citation>
    <scope>NUCLEOTIDE SEQUENCE</scope>
    <source>
        <strain evidence="5">4be13</strain>
    </source>
</reference>
<dbReference type="EMBL" id="CP061800">
    <property type="protein sequence ID" value="QTA85276.1"/>
    <property type="molecule type" value="Genomic_DNA"/>
</dbReference>
<evidence type="ECO:0000256" key="2">
    <source>
        <dbReference type="ARBA" id="ARBA00022723"/>
    </source>
</evidence>
<evidence type="ECO:0000256" key="1">
    <source>
        <dbReference type="ARBA" id="ARBA00001946"/>
    </source>
</evidence>
<evidence type="ECO:0000313" key="5">
    <source>
        <dbReference type="EMBL" id="QTA85276.1"/>
    </source>
</evidence>
<keyword evidence="2 4" id="KW-0479">Metal-binding</keyword>
<dbReference type="AlphaFoldDB" id="A0A975BH18"/>
<comment type="cofactor">
    <cofactor evidence="1">
        <name>Mg(2+)</name>
        <dbReference type="ChEBI" id="CHEBI:18420"/>
    </cofactor>
</comment>
<keyword evidence="6" id="KW-1185">Reference proteome</keyword>